<dbReference type="Pfam" id="PF00395">
    <property type="entry name" value="SLH"/>
    <property type="match status" value="3"/>
</dbReference>
<dbReference type="Gene3D" id="2.60.40.10">
    <property type="entry name" value="Immunoglobulins"/>
    <property type="match status" value="4"/>
</dbReference>
<name>A0A9D5R8J3_9FIRM</name>
<feature type="domain" description="SLH" evidence="6">
    <location>
        <begin position="2413"/>
        <end position="2476"/>
    </location>
</feature>
<evidence type="ECO:0000259" key="6">
    <source>
        <dbReference type="PROSITE" id="PS51272"/>
    </source>
</evidence>
<feature type="domain" description="SLH" evidence="6">
    <location>
        <begin position="2537"/>
        <end position="2594"/>
    </location>
</feature>
<feature type="domain" description="Fibronectin type-III" evidence="5">
    <location>
        <begin position="1206"/>
        <end position="1300"/>
    </location>
</feature>
<dbReference type="EMBL" id="JADCKB010000010">
    <property type="protein sequence ID" value="MBE5040045.1"/>
    <property type="molecule type" value="Genomic_DNA"/>
</dbReference>
<dbReference type="Pfam" id="PF20578">
    <property type="entry name" value="aBig_2"/>
    <property type="match status" value="1"/>
</dbReference>
<sequence>MMKGIFSRTVSLAVAVIMVLSLMSGVTFTVGAAEGTLLLTDDFGAERTEAITAKMDSSLLESAEKLTLHDLVSKDLINTPDKVLCQVLAGTNTADENISFGYKLDQAISDIRILMTGQMGTNGTTFGNSVTAVQFSADGQTWTNDLKVGSGLYLSTDEATMFMDPNYDALALKEAGLGKDTYTHQKSEAWVEYTLSLSDDGKAAIAALDGDAKYVRVKFIKGGKLWKGAIRKIDIYGAAQTEPEQPEDSSLLIQDTFTEDRTEAVDAKVYAPFTVGGPLKMWDVVSAGSETKPSYVIGKAMRGSQDAYSGSFAFGYETAADIKDFEITAWCGMNSNATTDNFNGSFILSTDASGSNTVTLTKGTDFTTTIVKEFDDFKGDGAMLEVEIALTDTGKEKLASQDGLRYWKYETNRARTWAGIFREVRIYNAAQTEPEPEPEPSYDWESGAAISISDISQAGASLSWPAINGASYKVTRTGGSGEDVQNVSDPAIVYSDLTANTAYSVSIDAVVDGEIKSTAPLTGSFQTLEETAQPEPEEPAAGILLTDSFAEDRADITDQMDAELIANRDKFAQMEMKSKIPATADLVLGKVLAGSNQNTTANYSIGYTVDGIVSDLKISMWGQMGNKGTSLNNPKLNVEVSENKTDWQKFEVGSGLTVTKGELLEPDYDATKVDPSKYTHPDADAWVEYTVTLNDDSKTVLQEKKIKYIRINIVGGGKFWQGAIRQIDIYGAEETEVFEHTSFAVDDTTIWKTYMDQNLSKNLDLVKGATLGDNSSFLYRSSNDLSPVEFVYSTASISGIANKNYQAFYDYLVRIAINGGNINEVKLAYSTNGSNFVDLTADQDYVITEADLQPTGADGYVMYELKASNSLPDNAAYFKITIPQIGKKWYVSYAGAIFNMIAEETESPSYAWDADASITVSDVTKTEATLSWPVIDESAEGITYRVIRTGGSGKNEQTVDTTSITYSDLLQGTSYDVSIEAVLDGSVVSSAPLTTSFKTEAPDAGTAFSSVFTFDNADNLLGGTIEYGWGDAIKEVPEERPDWAGRPQYAGLGAPTDGDNAFFEQHTLNIGTADEPEMVNGMGRVNETAKNKDGYIIYDVEGMTSFSVEFIMGNYNGVTPGDPIFYISDNEDYTSWTAYEKLNGVASQKDVPEDRDTYGIYTYISNNIPEGTKYLRIQFPRPTDAKAYDQVNIKKVKMNFNAEVYGLGNIQATSVGRNDVSIQWTPVTGADAENITYYLLQDYSVVDVIKGNEKTTYSATGLDRGVEYRYSLVAVNLQDDANADLTANYVELPIVTSAEPGQMVDQYKFPDNLLSKMDLTVMEEEAGGRSNAFTYDSASAHTLMRSDQEQAGVVVYHQPNMISFDVTLYLWTGNYYPESNTGDQNQKPLTPEFYVAGADKVFSRITTSPAEITIPGRYQNNDQTLSSAGALPEGTEYLKIVFGNSRVDCTKLRQVRINYEFDYAYDWAGEATELTMTEHTDTTAAFTWPELIDPPANYEWVITRNGAEVARLSSDTEHSYRFDDLTPGSTYSFGVQAVNKDDDDLRSSVLEKELQAYAREDIWGGNTVSFKDYTDTSVTMVLPAVPNATVQKYIIRDAQGVVVSEITEGNEYTITGLATGSEINYTVQAVVDQSGTTRYTSFLLARTVIDATLEPWPVEASISLTDLSESGVTIHWPAFENMAGRKYSISVNGTDKGTTEETTFPLTGLTPATTYDLVITVVDGAGAVVSHDLAVQFSTLRVATFYTDFRGSDLTYADTEDWEKSTFYWSAAEVPNVVHLNKVNFTLKYTKDDATKGTDPLGPVWGGFSRSDNTNAGDAYIAFDMGEALSEIVVRTQMNDTDKSATEINRPKIEYALDDGKAQSSQGSFSPNMYTWTEVDYNNSSMEIVGTTGEYNGTKRNTDNNLIETTVTHLPAGARYFKIYVPNVANTDKKSWRQWIVGVGGKLYDEVEATLRDYDFSKALTGGDTIDSVSHDVQLPSEIGGYRVDWISNNETLIGTDGKHHTENITNGYYGGEVTFTASIYRNPEDTAPVATQDYTVKVYKNTDGWTGDDFISYDLTQFTDPNVFTAPQPANALAVDVETPLPTGVENGSSFSWSIKEATENAKIEDGKLLITQKFGEDVPLTLVLTASKDGAVQNREYPINVIASYGTPISDGKIAVSSGSGKDNVKKPGFGTYWTSAADDEKPYIQYQLDGVYPFMTVVLGEVGDNVASYQLMISEDGEKWTTIYSGGTLGNAKQVPVMLAQQKPTYFRAEFTPKADSAIKIGEFLLFAEALSDEQVFESTFNLIDLPKTTTKDLVLPTEGINGAVISWASSDPKVISETGKVTRGEGNETVTLTATVTYNGQSRSEEKPVTVLGFGSSGGSSGGGGGTPSYGGGSSGGGSGSGSGLPYIPSADQGTIQPDQNPDMQTGLYRDITSSHWAYAYVKDLTDKQIVNGAGDGNFYPENSVTREEFLKMLLLAMDVETTGTDTAFADVDSSQWYAPYVATAYEMGIVKGVDETTFGIGQPISRQDMAVMADRMLAAEGITGEDAALNYTDASEIADYAAESVSALTGLSIMNGNENNQFLPEANATRAEAAKIVSVIADMAE</sequence>
<dbReference type="Proteomes" id="UP000806542">
    <property type="component" value="Unassembled WGS sequence"/>
</dbReference>
<dbReference type="PANTHER" id="PTHR13817">
    <property type="entry name" value="TITIN"/>
    <property type="match status" value="1"/>
</dbReference>
<feature type="compositionally biased region" description="Gly residues" evidence="3">
    <location>
        <begin position="2363"/>
        <end position="2391"/>
    </location>
</feature>
<keyword evidence="2" id="KW-0326">Glycosidase</keyword>
<evidence type="ECO:0000256" key="1">
    <source>
        <dbReference type="ARBA" id="ARBA00022737"/>
    </source>
</evidence>
<feature type="domain" description="Fibronectin type-III" evidence="5">
    <location>
        <begin position="1470"/>
        <end position="1561"/>
    </location>
</feature>
<dbReference type="SUPFAM" id="SSF49785">
    <property type="entry name" value="Galactose-binding domain-like"/>
    <property type="match status" value="1"/>
</dbReference>
<accession>A0A9D5R8J3</accession>
<evidence type="ECO:0000313" key="7">
    <source>
        <dbReference type="EMBL" id="MBE5040045.1"/>
    </source>
</evidence>
<dbReference type="GO" id="GO:0016798">
    <property type="term" value="F:hydrolase activity, acting on glycosyl bonds"/>
    <property type="evidence" value="ECO:0007669"/>
    <property type="project" value="UniProtKB-KW"/>
</dbReference>
<feature type="compositionally biased region" description="Polar residues" evidence="3">
    <location>
        <begin position="2400"/>
        <end position="2412"/>
    </location>
</feature>
<dbReference type="SMART" id="SM00060">
    <property type="entry name" value="FN3"/>
    <property type="match status" value="6"/>
</dbReference>
<organism evidence="7 8">
    <name type="scientific">Ructibacterium gallinarum</name>
    <dbReference type="NCBI Taxonomy" id="2779355"/>
    <lineage>
        <taxon>Bacteria</taxon>
        <taxon>Bacillati</taxon>
        <taxon>Bacillota</taxon>
        <taxon>Clostridia</taxon>
        <taxon>Eubacteriales</taxon>
        <taxon>Oscillospiraceae</taxon>
        <taxon>Ructibacterium</taxon>
    </lineage>
</organism>
<dbReference type="InterPro" id="IPR036116">
    <property type="entry name" value="FN3_sf"/>
</dbReference>
<dbReference type="Pfam" id="PF00754">
    <property type="entry name" value="F5_F8_type_C"/>
    <property type="match status" value="1"/>
</dbReference>
<evidence type="ECO:0000313" key="8">
    <source>
        <dbReference type="Proteomes" id="UP000806542"/>
    </source>
</evidence>
<keyword evidence="2" id="KW-0378">Hydrolase</keyword>
<dbReference type="PROSITE" id="PS50022">
    <property type="entry name" value="FA58C_3"/>
    <property type="match status" value="1"/>
</dbReference>
<dbReference type="PANTHER" id="PTHR13817:SF177">
    <property type="entry name" value="IG-LIKE AND FIBRONECTIN TYPE-III DOMAIN-CONTAINING PROTEIN 1-RELATED"/>
    <property type="match status" value="1"/>
</dbReference>
<keyword evidence="8" id="KW-1185">Reference proteome</keyword>
<dbReference type="InterPro" id="IPR003961">
    <property type="entry name" value="FN3_dom"/>
</dbReference>
<dbReference type="CDD" id="cd00063">
    <property type="entry name" value="FN3"/>
    <property type="match status" value="4"/>
</dbReference>
<dbReference type="InterPro" id="IPR000421">
    <property type="entry name" value="FA58C"/>
</dbReference>
<dbReference type="SUPFAM" id="SSF49265">
    <property type="entry name" value="Fibronectin type III"/>
    <property type="match status" value="3"/>
</dbReference>
<dbReference type="InterPro" id="IPR001119">
    <property type="entry name" value="SLH_dom"/>
</dbReference>
<dbReference type="InterPro" id="IPR046780">
    <property type="entry name" value="aBig_2"/>
</dbReference>
<keyword evidence="1" id="KW-0677">Repeat</keyword>
<proteinExistence type="predicted"/>
<dbReference type="PROSITE" id="PS51272">
    <property type="entry name" value="SLH"/>
    <property type="match status" value="3"/>
</dbReference>
<dbReference type="PROSITE" id="PS50853">
    <property type="entry name" value="FN3"/>
    <property type="match status" value="3"/>
</dbReference>
<dbReference type="Gene3D" id="2.60.120.260">
    <property type="entry name" value="Galactose-binding domain-like"/>
    <property type="match status" value="1"/>
</dbReference>
<reference evidence="7" key="1">
    <citation type="submission" date="2020-10" db="EMBL/GenBank/DDBJ databases">
        <title>ChiBAC.</title>
        <authorList>
            <person name="Zenner C."/>
            <person name="Hitch T.C.A."/>
            <person name="Clavel T."/>
        </authorList>
    </citation>
    <scope>NUCLEOTIDE SEQUENCE</scope>
    <source>
        <strain evidence="7">DSM 107454</strain>
    </source>
</reference>
<evidence type="ECO:0000259" key="5">
    <source>
        <dbReference type="PROSITE" id="PS50853"/>
    </source>
</evidence>
<protein>
    <submittedName>
        <fullName evidence="7">S-layer homology domain-containing protein</fullName>
    </submittedName>
</protein>
<evidence type="ECO:0000256" key="2">
    <source>
        <dbReference type="ARBA" id="ARBA00023295"/>
    </source>
</evidence>
<evidence type="ECO:0000256" key="3">
    <source>
        <dbReference type="SAM" id="MobiDB-lite"/>
    </source>
</evidence>
<gene>
    <name evidence="7" type="ORF">INF28_06150</name>
</gene>
<dbReference type="InterPro" id="IPR008979">
    <property type="entry name" value="Galactose-bd-like_sf"/>
</dbReference>
<feature type="domain" description="Fibronectin type-III" evidence="5">
    <location>
        <begin position="914"/>
        <end position="1002"/>
    </location>
</feature>
<dbReference type="InterPro" id="IPR050964">
    <property type="entry name" value="Striated_Muscle_Regulatory"/>
</dbReference>
<feature type="domain" description="SLH" evidence="6">
    <location>
        <begin position="2477"/>
        <end position="2536"/>
    </location>
</feature>
<evidence type="ECO:0000259" key="4">
    <source>
        <dbReference type="PROSITE" id="PS50022"/>
    </source>
</evidence>
<feature type="region of interest" description="Disordered" evidence="3">
    <location>
        <begin position="2346"/>
        <end position="2412"/>
    </location>
</feature>
<dbReference type="Pfam" id="PF00041">
    <property type="entry name" value="fn3"/>
    <property type="match status" value="1"/>
</dbReference>
<feature type="domain" description="F5/8 type C" evidence="4">
    <location>
        <begin position="2130"/>
        <end position="2230"/>
    </location>
</feature>
<dbReference type="InterPro" id="IPR013783">
    <property type="entry name" value="Ig-like_fold"/>
</dbReference>
<comment type="caution">
    <text evidence="7">The sequence shown here is derived from an EMBL/GenBank/DDBJ whole genome shotgun (WGS) entry which is preliminary data.</text>
</comment>